<name>A0A0W0EMW8_CANGB</name>
<dbReference type="VEuPathDB" id="FungiDB:GVI51_H07689"/>
<sequence>MVSPEFQLLIEQAQSPDNAVREGAETQLLNACDTNADEVFQSLIELGENNQTPLASRLFSLLSLRKFITMYWSPGFESYRGTSNVQLGTKERIRDVLLKLSLDDQQSNKVRNSSSYCVVQISAVDFPDEWPQLLSTLYNAITQNHSLNAMSLLNEIYDDVISEEMFFEGGIGYETLQIIFTLLTNAQVRLASKTSALKLFGACISQMSVLDNNSSQKRKLLVSECLGQALQTIKLLLEQCEIIQSDLTSINETLEFKDNLYDDINSIKENFPRKFFPEDVNLYVTNIAVRDLDQLAGLYQESFKDNFDEQSMSIFENCVIHLLDFLANPISPLNNELISNILTASITLCEQSALTKDSWESDFNEFASKETGLSASFTIRDEVAELVNAFEIPQLETSFELIVGYLSNNSSHLSADKIESALYLLQCLMNVEDDFSNTSLVPSLIEFIKSMLSQQNNLDQMSQIRLLLLIPKTLAKFMDILPNVKQLTAETLNEILSMATNSNSHLIIISALISFTYFASYAEILSVLGNDQTLLVQNKTLHLIQEISEESTEDTNGLLMEVLNCVIDCNDKNVANMELFKFEFKLILVISGKDPANIQVSIESQECLEKLLLNVNTNDYLSFVDICIPSFINIIKSSEVTNYSYSPLLSLVLEFITVFMKNKPQEALLPSSVSEYVFDPLVSCLLKSTEEELLQIATEAFSYMIHNSSKDVITPKLETIVNILDRLLSSNISDSAAMNVGTLILALITEYSEPMNPLLPSIISAAVRKLVVSNNITTQQNLVTLLCFLVCHDPKQTVDFLCELTIKNDKGEQVALPVIIQKWLDTFAVVRGENRIKENIVALSQLFLLGDDRVNEVKVNGEIIPYDGDLIITRSMAKSMPDRYTTVSAPEKIVKMFLGELGFQGRNKNPEELLTTDDMKGMGLKPNQQSNNDEGDDDWEDVDDVVDYEKLQEYVDDEDDLDDNSVGELETITGQQHIPQSIPELLKDFFNTAAQKNVAGFQEIYNNLSEEERKCISELIL</sequence>
<dbReference type="InterPro" id="IPR016024">
    <property type="entry name" value="ARM-type_fold"/>
</dbReference>
<evidence type="ECO:0000313" key="7">
    <source>
        <dbReference type="Proteomes" id="UP000054886"/>
    </source>
</evidence>
<dbReference type="Gene3D" id="1.25.10.10">
    <property type="entry name" value="Leucine-rich Repeat Variant"/>
    <property type="match status" value="1"/>
</dbReference>
<evidence type="ECO:0000313" key="6">
    <source>
        <dbReference type="EMBL" id="KTB04708.1"/>
    </source>
</evidence>
<dbReference type="Pfam" id="PF25758">
    <property type="entry name" value="TPR_IPO11"/>
    <property type="match status" value="1"/>
</dbReference>
<dbReference type="VEuPathDB" id="FungiDB:CAGL0H07777g"/>
<keyword evidence="3" id="KW-0813">Transport</keyword>
<dbReference type="Pfam" id="PF03810">
    <property type="entry name" value="IBN_N"/>
    <property type="match status" value="1"/>
</dbReference>
<proteinExistence type="inferred from homology"/>
<dbReference type="Pfam" id="PF25018">
    <property type="entry name" value="HEAT_IPO9_c"/>
    <property type="match status" value="1"/>
</dbReference>
<dbReference type="InterPro" id="IPR058669">
    <property type="entry name" value="TPR_IPO7/11-like"/>
</dbReference>
<dbReference type="GO" id="GO:0005829">
    <property type="term" value="C:cytosol"/>
    <property type="evidence" value="ECO:0007669"/>
    <property type="project" value="TreeGrafter"/>
</dbReference>
<dbReference type="EMBL" id="LLZZ01000116">
    <property type="protein sequence ID" value="KTB04708.1"/>
    <property type="molecule type" value="Genomic_DNA"/>
</dbReference>
<dbReference type="AlphaFoldDB" id="A0A0W0EMW8"/>
<dbReference type="InterPro" id="IPR001494">
    <property type="entry name" value="Importin-beta_N"/>
</dbReference>
<dbReference type="GO" id="GO:0031267">
    <property type="term" value="F:small GTPase binding"/>
    <property type="evidence" value="ECO:0007669"/>
    <property type="project" value="InterPro"/>
</dbReference>
<reference evidence="6 7" key="1">
    <citation type="submission" date="2015-10" db="EMBL/GenBank/DDBJ databases">
        <title>Draft genomes sequences of Candida glabrata isolates 1A, 1B, 2A, 2B, 3A and 3B.</title>
        <authorList>
            <person name="Haavelsrud O.E."/>
            <person name="Gaustad P."/>
        </authorList>
    </citation>
    <scope>NUCLEOTIDE SEQUENCE [LARGE SCALE GENOMIC DNA]</scope>
    <source>
        <strain evidence="6">910700640</strain>
    </source>
</reference>
<accession>A0A0W0EMW8</accession>
<evidence type="ECO:0000256" key="3">
    <source>
        <dbReference type="ARBA" id="ARBA00022448"/>
    </source>
</evidence>
<evidence type="ECO:0000256" key="2">
    <source>
        <dbReference type="ARBA" id="ARBA00007991"/>
    </source>
</evidence>
<dbReference type="SMART" id="SM00913">
    <property type="entry name" value="IBN_N"/>
    <property type="match status" value="1"/>
</dbReference>
<dbReference type="GO" id="GO:0006334">
    <property type="term" value="P:nucleosome assembly"/>
    <property type="evidence" value="ECO:0007669"/>
    <property type="project" value="EnsemblFungi"/>
</dbReference>
<protein>
    <submittedName>
        <fullName evidence="6">Importin subunit beta-5</fullName>
    </submittedName>
</protein>
<dbReference type="VEuPathDB" id="FungiDB:B1J91_H07777g"/>
<gene>
    <name evidence="6" type="ORF">AO440_002229</name>
</gene>
<dbReference type="PROSITE" id="PS50166">
    <property type="entry name" value="IMPORTIN_B_NT"/>
    <property type="match status" value="1"/>
</dbReference>
<dbReference type="InterPro" id="IPR056840">
    <property type="entry name" value="HEAT_IPO9_central"/>
</dbReference>
<organism evidence="6 7">
    <name type="scientific">Candida glabrata</name>
    <name type="common">Yeast</name>
    <name type="synonym">Torulopsis glabrata</name>
    <dbReference type="NCBI Taxonomy" id="5478"/>
    <lineage>
        <taxon>Eukaryota</taxon>
        <taxon>Fungi</taxon>
        <taxon>Dikarya</taxon>
        <taxon>Ascomycota</taxon>
        <taxon>Saccharomycotina</taxon>
        <taxon>Saccharomycetes</taxon>
        <taxon>Saccharomycetales</taxon>
        <taxon>Saccharomycetaceae</taxon>
        <taxon>Nakaseomyces</taxon>
    </lineage>
</organism>
<dbReference type="VEuPathDB" id="FungiDB:GWK60_H07755"/>
<comment type="subcellular location">
    <subcellularLocation>
        <location evidence="1">Nucleus</location>
    </subcellularLocation>
</comment>
<evidence type="ECO:0000256" key="4">
    <source>
        <dbReference type="ARBA" id="ARBA00022927"/>
    </source>
</evidence>
<dbReference type="SUPFAM" id="SSF48371">
    <property type="entry name" value="ARM repeat"/>
    <property type="match status" value="1"/>
</dbReference>
<evidence type="ECO:0000256" key="1">
    <source>
        <dbReference type="ARBA" id="ARBA00004123"/>
    </source>
</evidence>
<keyword evidence="5" id="KW-0539">Nucleus</keyword>
<dbReference type="InterPro" id="IPR011989">
    <property type="entry name" value="ARM-like"/>
</dbReference>
<dbReference type="GO" id="GO:0061608">
    <property type="term" value="F:nuclear import signal receptor activity"/>
    <property type="evidence" value="ECO:0007669"/>
    <property type="project" value="EnsemblFungi"/>
</dbReference>
<dbReference type="PANTHER" id="PTHR10997">
    <property type="entry name" value="IMPORTIN-7, 8, 11"/>
    <property type="match status" value="1"/>
</dbReference>
<dbReference type="PANTHER" id="PTHR10997:SF9">
    <property type="entry name" value="IMPORTIN-9"/>
    <property type="match status" value="1"/>
</dbReference>
<evidence type="ECO:0000256" key="5">
    <source>
        <dbReference type="ARBA" id="ARBA00023242"/>
    </source>
</evidence>
<dbReference type="GO" id="GO:0005635">
    <property type="term" value="C:nuclear envelope"/>
    <property type="evidence" value="ECO:0007669"/>
    <property type="project" value="TreeGrafter"/>
</dbReference>
<keyword evidence="4" id="KW-0653">Protein transport</keyword>
<comment type="caution">
    <text evidence="6">The sequence shown here is derived from an EMBL/GenBank/DDBJ whole genome shotgun (WGS) entry which is preliminary data.</text>
</comment>
<comment type="similarity">
    <text evidence="2">Belongs to the importin beta family.</text>
</comment>
<dbReference type="GO" id="GO:0006607">
    <property type="term" value="P:NLS-bearing protein import into nucleus"/>
    <property type="evidence" value="ECO:0007669"/>
    <property type="project" value="EnsemblFungi"/>
</dbReference>
<dbReference type="GO" id="GO:0000511">
    <property type="term" value="F:H2A-H2B histone complex chaperone activity"/>
    <property type="evidence" value="ECO:0007669"/>
    <property type="project" value="EnsemblFungi"/>
</dbReference>
<dbReference type="Proteomes" id="UP000054886">
    <property type="component" value="Unassembled WGS sequence"/>
</dbReference>